<evidence type="ECO:0000313" key="1">
    <source>
        <dbReference type="EMBL" id="ELP54741.1"/>
    </source>
</evidence>
<dbReference type="AlphaFoldDB" id="L7E7A0"/>
<proteinExistence type="predicted"/>
<gene>
    <name evidence="1" type="ORF">O53_3566</name>
</gene>
<organism evidence="1 2">
    <name type="scientific">Microcystis aeruginosa TAIHU98</name>
    <dbReference type="NCBI Taxonomy" id="1134457"/>
    <lineage>
        <taxon>Bacteria</taxon>
        <taxon>Bacillati</taxon>
        <taxon>Cyanobacteriota</taxon>
        <taxon>Cyanophyceae</taxon>
        <taxon>Oscillatoriophycideae</taxon>
        <taxon>Chroococcales</taxon>
        <taxon>Microcystaceae</taxon>
        <taxon>Microcystis</taxon>
    </lineage>
</organism>
<dbReference type="EMBL" id="ANKQ01000002">
    <property type="protein sequence ID" value="ELP54741.1"/>
    <property type="molecule type" value="Genomic_DNA"/>
</dbReference>
<accession>L7E7A0</accession>
<evidence type="ECO:0000313" key="2">
    <source>
        <dbReference type="Proteomes" id="UP000010932"/>
    </source>
</evidence>
<reference evidence="1 2" key="1">
    <citation type="journal article" date="2013" name="Genome Announc.">
        <title>Whole-Genome Sequence of Microcystis aeruginosa TAIHU98, a Nontoxic Bloom-Forming Strain Isolated from Taihu Lake, China.</title>
        <authorList>
            <person name="Yang C."/>
            <person name="Zhang W."/>
            <person name="Ren M."/>
            <person name="Song L."/>
            <person name="Li T."/>
            <person name="Zhao J."/>
        </authorList>
    </citation>
    <scope>NUCLEOTIDE SEQUENCE [LARGE SCALE GENOMIC DNA]</scope>
    <source>
        <strain evidence="1 2">TAIHU98</strain>
    </source>
</reference>
<name>L7E7A0_MICAE</name>
<comment type="caution">
    <text evidence="1">The sequence shown here is derived from an EMBL/GenBank/DDBJ whole genome shotgun (WGS) entry which is preliminary data.</text>
</comment>
<protein>
    <submittedName>
        <fullName evidence="1">Uncharacterized protein</fullName>
    </submittedName>
</protein>
<sequence length="37" mass="4096">MGDGGVGEHRRINESFLLTPDSFLLSNKLCFLTGELK</sequence>
<dbReference type="Proteomes" id="UP000010932">
    <property type="component" value="Unassembled WGS sequence"/>
</dbReference>